<organism evidence="1 2">
    <name type="scientific">Amphibalanus amphitrite</name>
    <name type="common">Striped barnacle</name>
    <name type="synonym">Balanus amphitrite</name>
    <dbReference type="NCBI Taxonomy" id="1232801"/>
    <lineage>
        <taxon>Eukaryota</taxon>
        <taxon>Metazoa</taxon>
        <taxon>Ecdysozoa</taxon>
        <taxon>Arthropoda</taxon>
        <taxon>Crustacea</taxon>
        <taxon>Multicrustacea</taxon>
        <taxon>Cirripedia</taxon>
        <taxon>Thoracica</taxon>
        <taxon>Thoracicalcarea</taxon>
        <taxon>Balanomorpha</taxon>
        <taxon>Balanoidea</taxon>
        <taxon>Balanidae</taxon>
        <taxon>Amphibalaninae</taxon>
        <taxon>Amphibalanus</taxon>
    </lineage>
</organism>
<accession>A0A6A4W0A6</accession>
<dbReference type="Gene3D" id="3.30.420.10">
    <property type="entry name" value="Ribonuclease H-like superfamily/Ribonuclease H"/>
    <property type="match status" value="1"/>
</dbReference>
<reference evidence="1 2" key="1">
    <citation type="submission" date="2019-07" db="EMBL/GenBank/DDBJ databases">
        <title>Draft genome assembly of a fouling barnacle, Amphibalanus amphitrite (Darwin, 1854): The first reference genome for Thecostraca.</title>
        <authorList>
            <person name="Kim W."/>
        </authorList>
    </citation>
    <scope>NUCLEOTIDE SEQUENCE [LARGE SCALE GENOMIC DNA]</scope>
    <source>
        <strain evidence="1">SNU_AA5</strain>
        <tissue evidence="1">Soma without cirri and trophi</tissue>
    </source>
</reference>
<evidence type="ECO:0000313" key="2">
    <source>
        <dbReference type="Proteomes" id="UP000440578"/>
    </source>
</evidence>
<dbReference type="InterPro" id="IPR036397">
    <property type="entry name" value="RNaseH_sf"/>
</dbReference>
<dbReference type="AlphaFoldDB" id="A0A6A4W0A6"/>
<evidence type="ECO:0000313" key="1">
    <source>
        <dbReference type="EMBL" id="KAF0297110.1"/>
    </source>
</evidence>
<comment type="caution">
    <text evidence="1">The sequence shown here is derived from an EMBL/GenBank/DDBJ whole genome shotgun (WGS) entry which is preliminary data.</text>
</comment>
<dbReference type="GO" id="GO:0003676">
    <property type="term" value="F:nucleic acid binding"/>
    <property type="evidence" value="ECO:0007669"/>
    <property type="project" value="InterPro"/>
</dbReference>
<proteinExistence type="predicted"/>
<keyword evidence="2" id="KW-1185">Reference proteome</keyword>
<sequence length="145" mass="16572">MSEPVFVEGNAMNGDFYEKNCIPIVKKFITTHHRGKKVIFWPDLATAHYKASVTKKLKELKIPTVARAHNPPAAPQIRPIERLWSHLKQAVYEGDWEAETAGALKRRIRAKLKKLDLNIVQNLMRGVKTKVRRVSDGGHETLLRL</sequence>
<dbReference type="EMBL" id="VIIS01001514">
    <property type="protein sequence ID" value="KAF0297110.1"/>
    <property type="molecule type" value="Genomic_DNA"/>
</dbReference>
<gene>
    <name evidence="1" type="ORF">FJT64_005501</name>
</gene>
<evidence type="ECO:0008006" key="3">
    <source>
        <dbReference type="Google" id="ProtNLM"/>
    </source>
</evidence>
<name>A0A6A4W0A6_AMPAM</name>
<protein>
    <recommendedName>
        <fullName evidence="3">Tc1-like transposase DDE domain-containing protein</fullName>
    </recommendedName>
</protein>
<dbReference type="Proteomes" id="UP000440578">
    <property type="component" value="Unassembled WGS sequence"/>
</dbReference>
<dbReference type="OrthoDB" id="10025891at2759"/>